<keyword evidence="4 11" id="KW-1133">Transmembrane helix</keyword>
<keyword evidence="8 11" id="KW-0012">Acyltransferase</keyword>
<evidence type="ECO:0000256" key="4">
    <source>
        <dbReference type="ARBA" id="ARBA00022989"/>
    </source>
</evidence>
<keyword evidence="6" id="KW-0564">Palmitate</keyword>
<dbReference type="GO" id="GO:0005783">
    <property type="term" value="C:endoplasmic reticulum"/>
    <property type="evidence" value="ECO:0007669"/>
    <property type="project" value="TreeGrafter"/>
</dbReference>
<feature type="compositionally biased region" description="Low complexity" evidence="12">
    <location>
        <begin position="267"/>
        <end position="278"/>
    </location>
</feature>
<dbReference type="PANTHER" id="PTHR22883">
    <property type="entry name" value="ZINC FINGER DHHC DOMAIN CONTAINING PROTEIN"/>
    <property type="match status" value="1"/>
</dbReference>
<dbReference type="EC" id="2.3.1.225" evidence="11"/>
<name>A0A1L7XGQ0_9HELO</name>
<feature type="compositionally biased region" description="Polar residues" evidence="12">
    <location>
        <begin position="256"/>
        <end position="266"/>
    </location>
</feature>
<dbReference type="OrthoDB" id="9909019at2759"/>
<feature type="region of interest" description="Disordered" evidence="12">
    <location>
        <begin position="1"/>
        <end position="324"/>
    </location>
</feature>
<dbReference type="GO" id="GO:0006612">
    <property type="term" value="P:protein targeting to membrane"/>
    <property type="evidence" value="ECO:0007669"/>
    <property type="project" value="TreeGrafter"/>
</dbReference>
<dbReference type="EMBL" id="FJOG01000025">
    <property type="protein sequence ID" value="CZR64146.1"/>
    <property type="molecule type" value="Genomic_DNA"/>
</dbReference>
<evidence type="ECO:0000256" key="12">
    <source>
        <dbReference type="SAM" id="MobiDB-lite"/>
    </source>
</evidence>
<feature type="compositionally biased region" description="Polar residues" evidence="12">
    <location>
        <begin position="100"/>
        <end position="134"/>
    </location>
</feature>
<evidence type="ECO:0000259" key="13">
    <source>
        <dbReference type="Pfam" id="PF01529"/>
    </source>
</evidence>
<evidence type="ECO:0000256" key="9">
    <source>
        <dbReference type="ARBA" id="ARBA00023463"/>
    </source>
</evidence>
<feature type="transmembrane region" description="Helical" evidence="11">
    <location>
        <begin position="539"/>
        <end position="561"/>
    </location>
</feature>
<comment type="subcellular location">
    <subcellularLocation>
        <location evidence="1">Endomembrane system</location>
        <topology evidence="1">Multi-pass membrane protein</topology>
    </subcellularLocation>
</comment>
<dbReference type="PROSITE" id="PS50216">
    <property type="entry name" value="DHHC"/>
    <property type="match status" value="1"/>
</dbReference>
<feature type="compositionally biased region" description="Polar residues" evidence="12">
    <location>
        <begin position="654"/>
        <end position="669"/>
    </location>
</feature>
<evidence type="ECO:0000256" key="7">
    <source>
        <dbReference type="ARBA" id="ARBA00023288"/>
    </source>
</evidence>
<dbReference type="Proteomes" id="UP000184330">
    <property type="component" value="Unassembled WGS sequence"/>
</dbReference>
<proteinExistence type="inferred from homology"/>
<feature type="domain" description="Palmitoyltransferase DHHC" evidence="13">
    <location>
        <begin position="449"/>
        <end position="575"/>
    </location>
</feature>
<evidence type="ECO:0000256" key="1">
    <source>
        <dbReference type="ARBA" id="ARBA00004127"/>
    </source>
</evidence>
<keyword evidence="3 11" id="KW-0812">Transmembrane</keyword>
<evidence type="ECO:0000256" key="3">
    <source>
        <dbReference type="ARBA" id="ARBA00022692"/>
    </source>
</evidence>
<dbReference type="GO" id="GO:0005794">
    <property type="term" value="C:Golgi apparatus"/>
    <property type="evidence" value="ECO:0007669"/>
    <property type="project" value="TreeGrafter"/>
</dbReference>
<dbReference type="Pfam" id="PF01529">
    <property type="entry name" value="DHHC"/>
    <property type="match status" value="1"/>
</dbReference>
<feature type="compositionally biased region" description="Polar residues" evidence="12">
    <location>
        <begin position="215"/>
        <end position="232"/>
    </location>
</feature>
<dbReference type="InterPro" id="IPR001594">
    <property type="entry name" value="Palmitoyltrfase_DHHC"/>
</dbReference>
<evidence type="ECO:0000313" key="14">
    <source>
        <dbReference type="EMBL" id="CZR64146.1"/>
    </source>
</evidence>
<evidence type="ECO:0000256" key="11">
    <source>
        <dbReference type="RuleBase" id="RU079119"/>
    </source>
</evidence>
<dbReference type="STRING" id="576137.A0A1L7XGQ0"/>
<sequence>MTSQDNPISNAPPSKVDDYSNAQSEAGDAGSILSSRMTDIASDDGGEQVADPAKRSAAQTHAQRRSMQTNASRPNTGVTGVSSQRGAWAQAPPSRRGHAAQNSASRVSAFGSVSGSTGRPQSSTSRTHVPSLTSHAFFRPMSSQRLQAQRGGSRPPTIGQKGMNEDSSAEGGSSIRQSVNSNQTARQTISPGPDDPPPPSRGTEMTELETMERVTANTSPTQGHHPTGSLSESVRPLQRNPANTKGLSLNIDKSYKNGNGVPTPSKSPRSFRSSFLLPTRGDVAPNSPNRSTQGREKLPSAASSPGLTPVEAPKSPPKQKKLGNNHEYFTGNTVFFWGGRLQNTRHRPINIATGLLVVIPSVLFFIFSAPWLWHNISPAIPLVFAYLDYICLSSFFHASVSDPGILPRNLHPMPPPEENEDLLRLAPPMNDWTMIKSAQSKTAAMEVPTKYCKTCNIWRPPRGHHCRICDNCIETQDHHCVWLNNCVGRRNYRYFFTFVSFTTLLGLYLLGASLTQILVYMNQKHISFGAAISHFRVPFAMVIYGFLGFPYPAALMGYHLFLMGRGETTREYLNSHKFLKKDRHRPFTQGNIFKNWAVVLGRPRPPTYYRFKAKYEEGDQRFGERKGKRTAPLVKEAQGGGLNMEMQAVPPSERSFQGPSALRSSTPAN</sequence>
<comment type="domain">
    <text evidence="11">The DHHC domain is required for palmitoyltransferase activity.</text>
</comment>
<feature type="region of interest" description="Disordered" evidence="12">
    <location>
        <begin position="620"/>
        <end position="669"/>
    </location>
</feature>
<gene>
    <name evidence="14" type="ORF">PAC_14043</name>
</gene>
<evidence type="ECO:0000256" key="10">
    <source>
        <dbReference type="ARBA" id="ARBA00048048"/>
    </source>
</evidence>
<feature type="compositionally biased region" description="Polar residues" evidence="12">
    <location>
        <begin position="57"/>
        <end position="85"/>
    </location>
</feature>
<feature type="compositionally biased region" description="Polar residues" evidence="12">
    <location>
        <begin position="170"/>
        <end position="190"/>
    </location>
</feature>
<organism evidence="14 15">
    <name type="scientific">Phialocephala subalpina</name>
    <dbReference type="NCBI Taxonomy" id="576137"/>
    <lineage>
        <taxon>Eukaryota</taxon>
        <taxon>Fungi</taxon>
        <taxon>Dikarya</taxon>
        <taxon>Ascomycota</taxon>
        <taxon>Pezizomycotina</taxon>
        <taxon>Leotiomycetes</taxon>
        <taxon>Helotiales</taxon>
        <taxon>Mollisiaceae</taxon>
        <taxon>Phialocephala</taxon>
        <taxon>Phialocephala fortinii species complex</taxon>
    </lineage>
</organism>
<feature type="transmembrane region" description="Helical" evidence="11">
    <location>
        <begin position="349"/>
        <end position="373"/>
    </location>
</feature>
<dbReference type="GO" id="GO:0019706">
    <property type="term" value="F:protein-cysteine S-palmitoyltransferase activity"/>
    <property type="evidence" value="ECO:0007669"/>
    <property type="project" value="UniProtKB-EC"/>
</dbReference>
<comment type="catalytic activity">
    <reaction evidence="10 11">
        <text>L-cysteinyl-[protein] + hexadecanoyl-CoA = S-hexadecanoyl-L-cysteinyl-[protein] + CoA</text>
        <dbReference type="Rhea" id="RHEA:36683"/>
        <dbReference type="Rhea" id="RHEA-COMP:10131"/>
        <dbReference type="Rhea" id="RHEA-COMP:11032"/>
        <dbReference type="ChEBI" id="CHEBI:29950"/>
        <dbReference type="ChEBI" id="CHEBI:57287"/>
        <dbReference type="ChEBI" id="CHEBI:57379"/>
        <dbReference type="ChEBI" id="CHEBI:74151"/>
        <dbReference type="EC" id="2.3.1.225"/>
    </reaction>
</comment>
<comment type="similarity">
    <text evidence="9">Belongs to the DHHC palmitoyltransferase family. ERF2/ZDHHC9 subfamily.</text>
</comment>
<keyword evidence="15" id="KW-1185">Reference proteome</keyword>
<evidence type="ECO:0000256" key="5">
    <source>
        <dbReference type="ARBA" id="ARBA00023136"/>
    </source>
</evidence>
<feature type="compositionally biased region" description="Polar residues" evidence="12">
    <location>
        <begin position="1"/>
        <end position="12"/>
    </location>
</feature>
<dbReference type="AlphaFoldDB" id="A0A1L7XGQ0"/>
<keyword evidence="2 11" id="KW-0808">Transferase</keyword>
<feature type="transmembrane region" description="Helical" evidence="11">
    <location>
        <begin position="494"/>
        <end position="519"/>
    </location>
</feature>
<keyword evidence="7" id="KW-0449">Lipoprotein</keyword>
<evidence type="ECO:0000313" key="15">
    <source>
        <dbReference type="Proteomes" id="UP000184330"/>
    </source>
</evidence>
<reference evidence="14 15" key="1">
    <citation type="submission" date="2016-03" db="EMBL/GenBank/DDBJ databases">
        <authorList>
            <person name="Ploux O."/>
        </authorList>
    </citation>
    <scope>NUCLEOTIDE SEQUENCE [LARGE SCALE GENOMIC DNA]</scope>
    <source>
        <strain evidence="14 15">UAMH 11012</strain>
    </source>
</reference>
<dbReference type="InterPro" id="IPR039859">
    <property type="entry name" value="PFA4/ZDH16/20/ERF2-like"/>
</dbReference>
<feature type="transmembrane region" description="Helical" evidence="11">
    <location>
        <begin position="379"/>
        <end position="400"/>
    </location>
</feature>
<evidence type="ECO:0000256" key="6">
    <source>
        <dbReference type="ARBA" id="ARBA00023139"/>
    </source>
</evidence>
<evidence type="ECO:0000256" key="8">
    <source>
        <dbReference type="ARBA" id="ARBA00023315"/>
    </source>
</evidence>
<protein>
    <recommendedName>
        <fullName evidence="11">Palmitoyltransferase</fullName>
        <ecNumber evidence="11">2.3.1.225</ecNumber>
    </recommendedName>
</protein>
<keyword evidence="5 11" id="KW-0472">Membrane</keyword>
<accession>A0A1L7XGQ0</accession>
<dbReference type="PANTHER" id="PTHR22883:SF43">
    <property type="entry name" value="PALMITOYLTRANSFERASE APP"/>
    <property type="match status" value="1"/>
</dbReference>
<evidence type="ECO:0000256" key="2">
    <source>
        <dbReference type="ARBA" id="ARBA00022679"/>
    </source>
</evidence>